<dbReference type="AlphaFoldDB" id="A0A438J7P2"/>
<protein>
    <submittedName>
        <fullName evidence="3">Heavy metal-associated isoprenylated plant protein 6</fullName>
    </submittedName>
</protein>
<feature type="region of interest" description="Disordered" evidence="1">
    <location>
        <begin position="1"/>
        <end position="32"/>
    </location>
</feature>
<proteinExistence type="predicted"/>
<gene>
    <name evidence="3" type="primary">HIPP06_1</name>
    <name evidence="3" type="ORF">CK203_019109</name>
</gene>
<dbReference type="Pfam" id="PF00403">
    <property type="entry name" value="HMA"/>
    <property type="match status" value="2"/>
</dbReference>
<dbReference type="SUPFAM" id="SSF55008">
    <property type="entry name" value="HMA, heavy metal-associated domain"/>
    <property type="match status" value="1"/>
</dbReference>
<feature type="region of interest" description="Disordered" evidence="1">
    <location>
        <begin position="230"/>
        <end position="284"/>
    </location>
</feature>
<dbReference type="OrthoDB" id="773760at2759"/>
<dbReference type="EMBL" id="QGNW01000058">
    <property type="protein sequence ID" value="RVX04982.1"/>
    <property type="molecule type" value="Genomic_DNA"/>
</dbReference>
<feature type="compositionally biased region" description="Basic and acidic residues" evidence="1">
    <location>
        <begin position="1"/>
        <end position="27"/>
    </location>
</feature>
<dbReference type="GO" id="GO:0046872">
    <property type="term" value="F:metal ion binding"/>
    <property type="evidence" value="ECO:0007669"/>
    <property type="project" value="InterPro"/>
</dbReference>
<feature type="compositionally biased region" description="Polar residues" evidence="1">
    <location>
        <begin position="358"/>
        <end position="368"/>
    </location>
</feature>
<dbReference type="InterPro" id="IPR036163">
    <property type="entry name" value="HMA_dom_sf"/>
</dbReference>
<organism evidence="3 4">
    <name type="scientific">Vitis vinifera</name>
    <name type="common">Grape</name>
    <dbReference type="NCBI Taxonomy" id="29760"/>
    <lineage>
        <taxon>Eukaryota</taxon>
        <taxon>Viridiplantae</taxon>
        <taxon>Streptophyta</taxon>
        <taxon>Embryophyta</taxon>
        <taxon>Tracheophyta</taxon>
        <taxon>Spermatophyta</taxon>
        <taxon>Magnoliopsida</taxon>
        <taxon>eudicotyledons</taxon>
        <taxon>Gunneridae</taxon>
        <taxon>Pentapetalae</taxon>
        <taxon>rosids</taxon>
        <taxon>Vitales</taxon>
        <taxon>Vitaceae</taxon>
        <taxon>Viteae</taxon>
        <taxon>Vitis</taxon>
    </lineage>
</organism>
<reference evidence="3 4" key="1">
    <citation type="journal article" date="2018" name="PLoS Genet.">
        <title>Population sequencing reveals clonal diversity and ancestral inbreeding in the grapevine cultivar Chardonnay.</title>
        <authorList>
            <person name="Roach M.J."/>
            <person name="Johnson D.L."/>
            <person name="Bohlmann J."/>
            <person name="van Vuuren H.J."/>
            <person name="Jones S.J."/>
            <person name="Pretorius I.S."/>
            <person name="Schmidt S.A."/>
            <person name="Borneman A.R."/>
        </authorList>
    </citation>
    <scope>NUCLEOTIDE SEQUENCE [LARGE SCALE GENOMIC DNA]</scope>
    <source>
        <strain evidence="4">cv. Chardonnay</strain>
        <tissue evidence="3">Leaf</tissue>
    </source>
</reference>
<evidence type="ECO:0000313" key="4">
    <source>
        <dbReference type="Proteomes" id="UP000288805"/>
    </source>
</evidence>
<dbReference type="PROSITE" id="PS50846">
    <property type="entry name" value="HMA_2"/>
    <property type="match status" value="1"/>
</dbReference>
<dbReference type="PANTHER" id="PTHR46413">
    <property type="entry name" value="HEAVY METAL-ASSOCIATED ISOPRENYLATED PLANT PROTEIN 6"/>
    <property type="match status" value="1"/>
</dbReference>
<feature type="region of interest" description="Disordered" evidence="1">
    <location>
        <begin position="48"/>
        <end position="120"/>
    </location>
</feature>
<comment type="caution">
    <text evidence="3">The sequence shown here is derived from an EMBL/GenBank/DDBJ whole genome shotgun (WGS) entry which is preliminary data.</text>
</comment>
<evidence type="ECO:0000313" key="3">
    <source>
        <dbReference type="EMBL" id="RVX04982.1"/>
    </source>
</evidence>
<feature type="compositionally biased region" description="Basic and acidic residues" evidence="1">
    <location>
        <begin position="230"/>
        <end position="274"/>
    </location>
</feature>
<dbReference type="Proteomes" id="UP000288805">
    <property type="component" value="Unassembled WGS sequence"/>
</dbReference>
<evidence type="ECO:0000256" key="1">
    <source>
        <dbReference type="SAM" id="MobiDB-lite"/>
    </source>
</evidence>
<name>A0A438J7P2_VITVI</name>
<sequence length="368" mass="39304">MGEAKDAGEKKADAGEKKADAGEKKAEGPAPAVFKIDLHCEGVEDVKVDSASNKVTVTGKADPVKLREKLEEKTKKEVALISPIPKKEAKDGGAADKKSDDKSEKKSDEKKSDEKKADEKKPKEVPLLTCSFPTPSLSCAGCSYDESGSLSDAPSACYPCGTPVSTVVLKIRLHCDGCIHKIKKIISKSKGVKTVTVDSQKDLVTVTGPMDVKELIPYLKEKLRRTVEIVSPKKDDAGGDKKEKGGGGDKKEGGGEKKEGDGKAAGGEKKEGDAKAASGGKQEEGGVKVEVNKMEYHGYGYAPPPQYYYGPPMYNHGYPAEGPSQWYEPPMYGQGYSGEGPSHHGYVVEHTPPPQIFSDENPNACSVM</sequence>
<feature type="domain" description="HMA" evidence="2">
    <location>
        <begin position="164"/>
        <end position="231"/>
    </location>
</feature>
<accession>A0A438J7P2</accession>
<dbReference type="InterPro" id="IPR044594">
    <property type="entry name" value="HIPP01/3/5/6"/>
</dbReference>
<evidence type="ECO:0000259" key="2">
    <source>
        <dbReference type="PROSITE" id="PS50846"/>
    </source>
</evidence>
<dbReference type="Gene3D" id="3.30.70.100">
    <property type="match status" value="2"/>
</dbReference>
<feature type="compositionally biased region" description="Basic and acidic residues" evidence="1">
    <location>
        <begin position="85"/>
        <end position="120"/>
    </location>
</feature>
<feature type="compositionally biased region" description="Basic and acidic residues" evidence="1">
    <location>
        <begin position="62"/>
        <end position="78"/>
    </location>
</feature>
<feature type="region of interest" description="Disordered" evidence="1">
    <location>
        <begin position="342"/>
        <end position="368"/>
    </location>
</feature>
<dbReference type="InterPro" id="IPR006121">
    <property type="entry name" value="HMA_dom"/>
</dbReference>
<dbReference type="PANTHER" id="PTHR46413:SF1">
    <property type="entry name" value="HEAVY METAL-ASSOCIATED ISOPRENYLATED PLANT PROTEIN 6"/>
    <property type="match status" value="1"/>
</dbReference>